<dbReference type="CDD" id="cd04301">
    <property type="entry name" value="NAT_SF"/>
    <property type="match status" value="1"/>
</dbReference>
<keyword evidence="2 4" id="KW-0012">Acyltransferase</keyword>
<evidence type="ECO:0000259" key="3">
    <source>
        <dbReference type="PROSITE" id="PS51186"/>
    </source>
</evidence>
<name>A0ABV7CZN2_9BACI</name>
<organism evidence="4 5">
    <name type="scientific">Virgibacillus xinjiangensis</name>
    <dbReference type="NCBI Taxonomy" id="393090"/>
    <lineage>
        <taxon>Bacteria</taxon>
        <taxon>Bacillati</taxon>
        <taxon>Bacillota</taxon>
        <taxon>Bacilli</taxon>
        <taxon>Bacillales</taxon>
        <taxon>Bacillaceae</taxon>
        <taxon>Virgibacillus</taxon>
    </lineage>
</organism>
<feature type="domain" description="N-acetyltransferase" evidence="3">
    <location>
        <begin position="5"/>
        <end position="158"/>
    </location>
</feature>
<reference evidence="5" key="1">
    <citation type="journal article" date="2019" name="Int. J. Syst. Evol. Microbiol.">
        <title>The Global Catalogue of Microorganisms (GCM) 10K type strain sequencing project: providing services to taxonomists for standard genome sequencing and annotation.</title>
        <authorList>
            <consortium name="The Broad Institute Genomics Platform"/>
            <consortium name="The Broad Institute Genome Sequencing Center for Infectious Disease"/>
            <person name="Wu L."/>
            <person name="Ma J."/>
        </authorList>
    </citation>
    <scope>NUCLEOTIDE SEQUENCE [LARGE SCALE GENOMIC DNA]</scope>
    <source>
        <strain evidence="5">KCTC 13128</strain>
    </source>
</reference>
<dbReference type="PANTHER" id="PTHR43072">
    <property type="entry name" value="N-ACETYLTRANSFERASE"/>
    <property type="match status" value="1"/>
</dbReference>
<dbReference type="GO" id="GO:0016746">
    <property type="term" value="F:acyltransferase activity"/>
    <property type="evidence" value="ECO:0007669"/>
    <property type="project" value="UniProtKB-KW"/>
</dbReference>
<dbReference type="Pfam" id="PF00583">
    <property type="entry name" value="Acetyltransf_1"/>
    <property type="match status" value="1"/>
</dbReference>
<dbReference type="PROSITE" id="PS51186">
    <property type="entry name" value="GNAT"/>
    <property type="match status" value="1"/>
</dbReference>
<dbReference type="InterPro" id="IPR016181">
    <property type="entry name" value="Acyl_CoA_acyltransferase"/>
</dbReference>
<evidence type="ECO:0000313" key="4">
    <source>
        <dbReference type="EMBL" id="MFC3041713.1"/>
    </source>
</evidence>
<dbReference type="Proteomes" id="UP001595279">
    <property type="component" value="Unassembled WGS sequence"/>
</dbReference>
<proteinExistence type="predicted"/>
<keyword evidence="5" id="KW-1185">Reference proteome</keyword>
<dbReference type="InterPro" id="IPR000182">
    <property type="entry name" value="GNAT_dom"/>
</dbReference>
<sequence>MERIIMVDQMRKEDWNQVKQIYQDGIETGNATFDTEPPDREEWDRKYLQVCRLVAREGNQVIGWAALLPVASKDAFSGVAELSIYLRTGSSGKGVGTKLMDELVKKSESKGFWTLQAGIFLENHGSIRLHEKFGFKMVGVRSRIGKLNGVWRDVLLMERRSTVVGLD</sequence>
<gene>
    <name evidence="4" type="ORF">ACFOGI_15830</name>
</gene>
<protein>
    <submittedName>
        <fullName evidence="4">GNAT family N-acetyltransferase</fullName>
        <ecNumber evidence="4">2.3.-.-</ecNumber>
    </submittedName>
</protein>
<comment type="caution">
    <text evidence="4">The sequence shown here is derived from an EMBL/GenBank/DDBJ whole genome shotgun (WGS) entry which is preliminary data.</text>
</comment>
<evidence type="ECO:0000313" key="5">
    <source>
        <dbReference type="Proteomes" id="UP001595279"/>
    </source>
</evidence>
<dbReference type="RefSeq" id="WP_390274686.1">
    <property type="nucleotide sequence ID" value="NZ_JBHRSA010000057.1"/>
</dbReference>
<dbReference type="Gene3D" id="3.40.630.30">
    <property type="match status" value="1"/>
</dbReference>
<dbReference type="EC" id="2.3.-.-" evidence="4"/>
<evidence type="ECO:0000256" key="1">
    <source>
        <dbReference type="ARBA" id="ARBA00022679"/>
    </source>
</evidence>
<dbReference type="PANTHER" id="PTHR43072:SF23">
    <property type="entry name" value="UPF0039 PROTEIN C11D3.02C"/>
    <property type="match status" value="1"/>
</dbReference>
<dbReference type="EMBL" id="JBHRSA010000057">
    <property type="protein sequence ID" value="MFC3041713.1"/>
    <property type="molecule type" value="Genomic_DNA"/>
</dbReference>
<dbReference type="SUPFAM" id="SSF55729">
    <property type="entry name" value="Acyl-CoA N-acyltransferases (Nat)"/>
    <property type="match status" value="1"/>
</dbReference>
<accession>A0ABV7CZN2</accession>
<keyword evidence="1 4" id="KW-0808">Transferase</keyword>
<evidence type="ECO:0000256" key="2">
    <source>
        <dbReference type="ARBA" id="ARBA00023315"/>
    </source>
</evidence>